<protein>
    <recommendedName>
        <fullName evidence="3">PARP catalytic domain-containing protein</fullName>
    </recommendedName>
</protein>
<dbReference type="AlphaFoldDB" id="A0AA88PGA4"/>
<evidence type="ECO:0000313" key="1">
    <source>
        <dbReference type="EMBL" id="KAK2888884.1"/>
    </source>
</evidence>
<dbReference type="EMBL" id="JAUYZG010000014">
    <property type="protein sequence ID" value="KAK2888884.1"/>
    <property type="molecule type" value="Genomic_DNA"/>
</dbReference>
<name>A0AA88PGA4_9TELE</name>
<keyword evidence="2" id="KW-1185">Reference proteome</keyword>
<sequence>MSTMDRYLALEALSALTGATLKPYAGLKGSMYSGQELDVYNFIAAALLSQEVLRLLGASNDLVSTLQHMSLRKEMFVDMDEFFEPDFDYDFRHVNDKSVCMRGNERYKRPCGWYRFALKVLNKYPDGNAWLGTAGWRSHSVAGEWPVSYHGTSVEGARGIVTSHYKAGPRQLYGRGIYSTYDIDQASGYSKEFTSKKDGKRYRVIMQNRINPVMRKVCKRKDYWLIEIPEGTSPAKEKEIVEKSIRPYGILIKRAAELLVREAGCSSGGGGFVHWFRVICRWASYISQEECVCAQCVLLRHIGIKSKMDREVVLEALSTLLETNVKPYNALNEKLGELNILNFLQIALGKALALSYTLPQQALVAGFNTDVCQEMFVNMEDFFEPRFDYDFTRTRDNSVCMRGNEPYKRPCGWYRIALKVQNKYPDGNAWLGTDGWRSHSVAGEWPVSYHGTNAERASSIIKTHYKAGPGQLYGRGIYSTYDIDQASGYSREFTSKKNGKKYRVLLQNRINPVMRKVCERKDYWLIEIPKGTSPAKEKEIVEKSIRPYGILLKEM</sequence>
<gene>
    <name evidence="1" type="ORF">Q8A67_014259</name>
</gene>
<dbReference type="Proteomes" id="UP001187343">
    <property type="component" value="Unassembled WGS sequence"/>
</dbReference>
<proteinExistence type="predicted"/>
<accession>A0AA88PGA4</accession>
<reference evidence="1" key="1">
    <citation type="submission" date="2023-08" db="EMBL/GenBank/DDBJ databases">
        <title>Chromosome-level Genome Assembly of mud carp (Cirrhinus molitorella).</title>
        <authorList>
            <person name="Liu H."/>
        </authorList>
    </citation>
    <scope>NUCLEOTIDE SEQUENCE</scope>
    <source>
        <strain evidence="1">Prfri</strain>
        <tissue evidence="1">Muscle</tissue>
    </source>
</reference>
<dbReference type="PANTHER" id="PTHR36649:SF28">
    <property type="entry name" value="UBIQUITIN-LIKE DOMAIN-CONTAINING PROTEIN"/>
    <property type="match status" value="1"/>
</dbReference>
<dbReference type="PANTHER" id="PTHR36649">
    <property type="entry name" value="UBIQUITIN-LIKE DOMAIN-CONTAINING PROTEIN"/>
    <property type="match status" value="1"/>
</dbReference>
<dbReference type="Gene3D" id="3.90.175.10">
    <property type="entry name" value="Diphtheria Toxin, domain 1"/>
    <property type="match status" value="2"/>
</dbReference>
<dbReference type="SUPFAM" id="SSF56399">
    <property type="entry name" value="ADP-ribosylation"/>
    <property type="match status" value="2"/>
</dbReference>
<evidence type="ECO:0000313" key="2">
    <source>
        <dbReference type="Proteomes" id="UP001187343"/>
    </source>
</evidence>
<comment type="caution">
    <text evidence="1">The sequence shown here is derived from an EMBL/GenBank/DDBJ whole genome shotgun (WGS) entry which is preliminary data.</text>
</comment>
<organism evidence="1 2">
    <name type="scientific">Cirrhinus molitorella</name>
    <name type="common">mud carp</name>
    <dbReference type="NCBI Taxonomy" id="172907"/>
    <lineage>
        <taxon>Eukaryota</taxon>
        <taxon>Metazoa</taxon>
        <taxon>Chordata</taxon>
        <taxon>Craniata</taxon>
        <taxon>Vertebrata</taxon>
        <taxon>Euteleostomi</taxon>
        <taxon>Actinopterygii</taxon>
        <taxon>Neopterygii</taxon>
        <taxon>Teleostei</taxon>
        <taxon>Ostariophysi</taxon>
        <taxon>Cypriniformes</taxon>
        <taxon>Cyprinidae</taxon>
        <taxon>Labeoninae</taxon>
        <taxon>Labeonini</taxon>
        <taxon>Cirrhinus</taxon>
    </lineage>
</organism>
<evidence type="ECO:0008006" key="3">
    <source>
        <dbReference type="Google" id="ProtNLM"/>
    </source>
</evidence>